<accession>A0ABX8YYM9</accession>
<dbReference type="PROSITE" id="PS50088">
    <property type="entry name" value="ANK_REPEAT"/>
    <property type="match status" value="1"/>
</dbReference>
<evidence type="ECO:0000256" key="1">
    <source>
        <dbReference type="ARBA" id="ARBA00022737"/>
    </source>
</evidence>
<dbReference type="SMART" id="SM00248">
    <property type="entry name" value="ANK"/>
    <property type="match status" value="2"/>
</dbReference>
<reference evidence="5 6" key="1">
    <citation type="submission" date="2021-05" db="EMBL/GenBank/DDBJ databases">
        <title>Ecology and evolution of chlamydial symbionts of arthropods.</title>
        <authorList>
            <person name="Halter T."/>
            <person name="Sixt B.S."/>
            <person name="Toenshoff E.R."/>
            <person name="Koestlbacher S."/>
            <person name="Schulz F."/>
            <person name="Kostanjsek R."/>
            <person name="Collingro A."/>
            <person name="Hendrickx F."/>
            <person name="Horn M."/>
        </authorList>
    </citation>
    <scope>NUCLEOTIDE SEQUENCE [LARGE SCALE GENOMIC DNA]</scope>
    <source>
        <strain evidence="5 6">15C</strain>
    </source>
</reference>
<dbReference type="Proteomes" id="UP000822862">
    <property type="component" value="Chromosome"/>
</dbReference>
<protein>
    <submittedName>
        <fullName evidence="5">Ankyrin repeats (Many copies)</fullName>
    </submittedName>
</protein>
<dbReference type="SUPFAM" id="SSF48403">
    <property type="entry name" value="Ankyrin repeat"/>
    <property type="match status" value="1"/>
</dbReference>
<keyword evidence="6" id="KW-1185">Reference proteome</keyword>
<evidence type="ECO:0000313" key="5">
    <source>
        <dbReference type="EMBL" id="QZA58439.1"/>
    </source>
</evidence>
<dbReference type="EMBL" id="CP075585">
    <property type="protein sequence ID" value="QZA58439.1"/>
    <property type="molecule type" value="Genomic_DNA"/>
</dbReference>
<dbReference type="RefSeq" id="WP_194845029.1">
    <property type="nucleotide sequence ID" value="NZ_CP075585.1"/>
</dbReference>
<feature type="repeat" description="ANK" evidence="3">
    <location>
        <begin position="353"/>
        <end position="385"/>
    </location>
</feature>
<dbReference type="Gene3D" id="1.25.40.20">
    <property type="entry name" value="Ankyrin repeat-containing domain"/>
    <property type="match status" value="2"/>
</dbReference>
<sequence length="433" mass="49077">MSIQFTSEYLLLNPPKRIAALLIQPYALGYSYLTCTMHTRFEDKSCKKVLSAFIGTSLLILIASTIMYVALKVLCSYNHQAAETDRVPHTSNFQNFDKIIYIQNIEKIRKEAHTATKKIRDSLIKKGIQDFINEINGTAQQLIETLSDIDFCHSLTENVQYELLHIKEQVQHLVNTQGEESISASSQPIVISEDALNWVQEISNAARSSDKNKFEILLEKGKKSEFINLKFPRFFNGTLFHHLSKMDRAKDYLSLLIFAGIDPSLQDNWGNTGLIWAIANARNTNASLILQELGPGSYLDIQCFLHQNTALHLAIAKGYKKLSKHKEPLEVSNLELVNILLDLKANPNLQTKEGYTPLHLACLRRDYAMISALLNAGASPDIKDNEGQTPKDLITIGYRQSSKVLEDICNIYLLDEEEYEANLERIKNIFKNI</sequence>
<dbReference type="InterPro" id="IPR002110">
    <property type="entry name" value="Ankyrin_rpt"/>
</dbReference>
<keyword evidence="2 3" id="KW-0040">ANK repeat</keyword>
<proteinExistence type="predicted"/>
<name>A0ABX8YYM9_9BACT</name>
<keyword evidence="4" id="KW-1133">Transmembrane helix</keyword>
<feature type="transmembrane region" description="Helical" evidence="4">
    <location>
        <begin position="49"/>
        <end position="71"/>
    </location>
</feature>
<dbReference type="Pfam" id="PF13857">
    <property type="entry name" value="Ank_5"/>
    <property type="match status" value="1"/>
</dbReference>
<dbReference type="InterPro" id="IPR036770">
    <property type="entry name" value="Ankyrin_rpt-contain_sf"/>
</dbReference>
<evidence type="ECO:0000313" key="6">
    <source>
        <dbReference type="Proteomes" id="UP000822862"/>
    </source>
</evidence>
<evidence type="ECO:0000256" key="4">
    <source>
        <dbReference type="SAM" id="Phobius"/>
    </source>
</evidence>
<keyword evidence="4" id="KW-0472">Membrane</keyword>
<organism evidence="5 6">
    <name type="scientific">Candidatus Rhabdochlamydia porcellionis</name>
    <dbReference type="NCBI Taxonomy" id="225148"/>
    <lineage>
        <taxon>Bacteria</taxon>
        <taxon>Pseudomonadati</taxon>
        <taxon>Chlamydiota</taxon>
        <taxon>Chlamydiia</taxon>
        <taxon>Parachlamydiales</taxon>
        <taxon>Candidatus Rhabdochlamydiaceae</taxon>
        <taxon>Candidatus Rhabdochlamydia</taxon>
    </lineage>
</organism>
<keyword evidence="4" id="KW-0812">Transmembrane</keyword>
<dbReference type="PROSITE" id="PS50297">
    <property type="entry name" value="ANK_REP_REGION"/>
    <property type="match status" value="1"/>
</dbReference>
<dbReference type="PANTHER" id="PTHR24171">
    <property type="entry name" value="ANKYRIN REPEAT DOMAIN-CONTAINING PROTEIN 39-RELATED"/>
    <property type="match status" value="1"/>
</dbReference>
<evidence type="ECO:0000256" key="2">
    <source>
        <dbReference type="ARBA" id="ARBA00023043"/>
    </source>
</evidence>
<keyword evidence="1" id="KW-0677">Repeat</keyword>
<evidence type="ECO:0000256" key="3">
    <source>
        <dbReference type="PROSITE-ProRule" id="PRU00023"/>
    </source>
</evidence>
<gene>
    <name evidence="5" type="ORF">RHAB15C_0000313</name>
</gene>